<evidence type="ECO:0000313" key="1">
    <source>
        <dbReference type="EMBL" id="PWE52312.1"/>
    </source>
</evidence>
<dbReference type="OrthoDB" id="9966455at2"/>
<protein>
    <submittedName>
        <fullName evidence="1">Uncharacterized protein</fullName>
    </submittedName>
</protein>
<gene>
    <name evidence="1" type="ORF">DEM27_31730</name>
</gene>
<reference evidence="1 2" key="1">
    <citation type="submission" date="2018-05" db="EMBL/GenBank/DDBJ databases">
        <title>The draft genome of strain NS-104.</title>
        <authorList>
            <person name="Hang P."/>
            <person name="Jiang J."/>
        </authorList>
    </citation>
    <scope>NUCLEOTIDE SEQUENCE [LARGE SCALE GENOMIC DNA]</scope>
    <source>
        <strain evidence="1 2">NS-104</strain>
    </source>
</reference>
<organism evidence="1 2">
    <name type="scientific">Metarhizobium album</name>
    <dbReference type="NCBI Taxonomy" id="2182425"/>
    <lineage>
        <taxon>Bacteria</taxon>
        <taxon>Pseudomonadati</taxon>
        <taxon>Pseudomonadota</taxon>
        <taxon>Alphaproteobacteria</taxon>
        <taxon>Hyphomicrobiales</taxon>
        <taxon>Rhizobiaceae</taxon>
        <taxon>Metarhizobium</taxon>
    </lineage>
</organism>
<proteinExistence type="predicted"/>
<dbReference type="RefSeq" id="WP_109462235.1">
    <property type="nucleotide sequence ID" value="NZ_QFBC01000028.1"/>
</dbReference>
<accession>A0A2U2DG88</accession>
<name>A0A2U2DG88_9HYPH</name>
<dbReference type="Proteomes" id="UP000245252">
    <property type="component" value="Unassembled WGS sequence"/>
</dbReference>
<keyword evidence="2" id="KW-1185">Reference proteome</keyword>
<dbReference type="EMBL" id="QFBC01000028">
    <property type="protein sequence ID" value="PWE52312.1"/>
    <property type="molecule type" value="Genomic_DNA"/>
</dbReference>
<dbReference type="AlphaFoldDB" id="A0A2U2DG88"/>
<sequence length="88" mass="9709">MFADLGQQGGAVPFYDLTAMRLDIARAHQVLAGDMTALERAFIWARTPQGADYWHRQASGLDHDARSTIAFMIAQSIEFEILQGRAAA</sequence>
<evidence type="ECO:0000313" key="2">
    <source>
        <dbReference type="Proteomes" id="UP000245252"/>
    </source>
</evidence>
<comment type="caution">
    <text evidence="1">The sequence shown here is derived from an EMBL/GenBank/DDBJ whole genome shotgun (WGS) entry which is preliminary data.</text>
</comment>